<keyword evidence="5" id="KW-0418">Kinase</keyword>
<keyword evidence="3" id="KW-0808">Transferase</keyword>
<evidence type="ECO:0000256" key="2">
    <source>
        <dbReference type="ARBA" id="ARBA00022527"/>
    </source>
</evidence>
<dbReference type="EC" id="2.7.11.1" evidence="1"/>
<evidence type="ECO:0000256" key="1">
    <source>
        <dbReference type="ARBA" id="ARBA00012513"/>
    </source>
</evidence>
<dbReference type="InterPro" id="IPR008271">
    <property type="entry name" value="Ser/Thr_kinase_AS"/>
</dbReference>
<dbReference type="FunFam" id="1.10.510.10:FF:000021">
    <property type="entry name" value="Serine/threonine protein kinase"/>
    <property type="match status" value="1"/>
</dbReference>
<evidence type="ECO:0000256" key="5">
    <source>
        <dbReference type="ARBA" id="ARBA00022777"/>
    </source>
</evidence>
<reference evidence="13 14" key="1">
    <citation type="submission" date="2019-12" db="EMBL/GenBank/DDBJ databases">
        <title>Whole genome shotgun sequence of Streptomyces hygroscopicus subsp. glebosus NBRC 13786.</title>
        <authorList>
            <person name="Ichikawa N."/>
            <person name="Kimura A."/>
            <person name="Kitahashi Y."/>
            <person name="Komaki H."/>
            <person name="Tamura T."/>
        </authorList>
    </citation>
    <scope>NUCLEOTIDE SEQUENCE [LARGE SCALE GENOMIC DNA]</scope>
    <source>
        <strain evidence="13 14">NBRC 13786</strain>
    </source>
</reference>
<organism evidence="13 14">
    <name type="scientific">Streptomyces glebosus</name>
    <dbReference type="NCBI Taxonomy" id="249580"/>
    <lineage>
        <taxon>Bacteria</taxon>
        <taxon>Bacillati</taxon>
        <taxon>Actinomycetota</taxon>
        <taxon>Actinomycetes</taxon>
        <taxon>Kitasatosporales</taxon>
        <taxon>Streptomycetaceae</taxon>
        <taxon>Streptomyces</taxon>
    </lineage>
</organism>
<dbReference type="Gene3D" id="1.10.510.10">
    <property type="entry name" value="Transferase(Phosphotransferase) domain 1"/>
    <property type="match status" value="1"/>
</dbReference>
<evidence type="ECO:0000256" key="3">
    <source>
        <dbReference type="ARBA" id="ARBA00022679"/>
    </source>
</evidence>
<feature type="region of interest" description="Disordered" evidence="10">
    <location>
        <begin position="274"/>
        <end position="306"/>
    </location>
</feature>
<sequence>MEHRMLGQRYELVEQLGHGGMGTVYRAVDHRLRRTVAVKTLSAELAMQPEFLTRFQREAHAAAALNHPGVATVHDVGEDAGGGAAEPYLVMEYVAGRTLSQVLRDGPLAVAQAVDITGQVLAALDHSHRHAIVHRDIKPANVMLTASGAVKVVDFGIAKALSEVATRLTGTGVAVGTPAYLAPEQINGAATDHRTDLYAVGCLLYELLTGRPPYTGDSPFSVMHQHLAAEPVPPSRLRPELPPAVDAVIVRALHKRREDRFADAATMRTALTAAPHAAPAPPAPTPTALDPAAAGPAPAVAPGPAVGPAPAVAPGPAVGPAPAVAPGPAVGPAPAVAPGPAVGPAPLAQPTPDAASAPAVDSAPAVAPPAPAGSAPSPRPTRRRPARVVFRPTAEGAVALLGCLLCLVISRTDMIEVGQFSRVALLAAVAGSVLLLWSARLACAVAWGPVAEAVAVWSELARANIGWETHYVIIALVLGVVSALCLAAGYKDEHTGGFALIAFWFTSLAAVWFFLDDLRKIGVFYVLLLAVTLAIAAQVLKTRTRPTPSVRGDAAGPPGAEMGRGAVPAGAPAAAASGGRGRRRTG</sequence>
<evidence type="ECO:0000256" key="8">
    <source>
        <dbReference type="ARBA" id="ARBA00048679"/>
    </source>
</evidence>
<dbReference type="FunFam" id="3.30.200.20:FF:000035">
    <property type="entry name" value="Serine/threonine protein kinase Stk1"/>
    <property type="match status" value="1"/>
</dbReference>
<dbReference type="PANTHER" id="PTHR43289">
    <property type="entry name" value="MITOGEN-ACTIVATED PROTEIN KINASE KINASE KINASE 20-RELATED"/>
    <property type="match status" value="1"/>
</dbReference>
<dbReference type="CDD" id="cd14014">
    <property type="entry name" value="STKc_PknB_like"/>
    <property type="match status" value="1"/>
</dbReference>
<evidence type="ECO:0000259" key="12">
    <source>
        <dbReference type="PROSITE" id="PS50011"/>
    </source>
</evidence>
<dbReference type="PROSITE" id="PS00107">
    <property type="entry name" value="PROTEIN_KINASE_ATP"/>
    <property type="match status" value="1"/>
</dbReference>
<evidence type="ECO:0000256" key="11">
    <source>
        <dbReference type="SAM" id="Phobius"/>
    </source>
</evidence>
<feature type="transmembrane region" description="Helical" evidence="11">
    <location>
        <begin position="423"/>
        <end position="450"/>
    </location>
</feature>
<proteinExistence type="predicted"/>
<feature type="transmembrane region" description="Helical" evidence="11">
    <location>
        <begin position="389"/>
        <end position="411"/>
    </location>
</feature>
<comment type="catalytic activity">
    <reaction evidence="8">
        <text>L-seryl-[protein] + ATP = O-phospho-L-seryl-[protein] + ADP + H(+)</text>
        <dbReference type="Rhea" id="RHEA:17989"/>
        <dbReference type="Rhea" id="RHEA-COMP:9863"/>
        <dbReference type="Rhea" id="RHEA-COMP:11604"/>
        <dbReference type="ChEBI" id="CHEBI:15378"/>
        <dbReference type="ChEBI" id="CHEBI:29999"/>
        <dbReference type="ChEBI" id="CHEBI:30616"/>
        <dbReference type="ChEBI" id="CHEBI:83421"/>
        <dbReference type="ChEBI" id="CHEBI:456216"/>
        <dbReference type="EC" id="2.7.11.1"/>
    </reaction>
</comment>
<evidence type="ECO:0000313" key="13">
    <source>
        <dbReference type="EMBL" id="GFE15285.1"/>
    </source>
</evidence>
<dbReference type="AlphaFoldDB" id="A0A640T0W5"/>
<dbReference type="Gene3D" id="3.30.200.20">
    <property type="entry name" value="Phosphorylase Kinase, domain 1"/>
    <property type="match status" value="1"/>
</dbReference>
<evidence type="ECO:0000256" key="4">
    <source>
        <dbReference type="ARBA" id="ARBA00022741"/>
    </source>
</evidence>
<keyword evidence="11" id="KW-0812">Transmembrane</keyword>
<keyword evidence="11" id="KW-0472">Membrane</keyword>
<feature type="transmembrane region" description="Helical" evidence="11">
    <location>
        <begin position="497"/>
        <end position="515"/>
    </location>
</feature>
<dbReference type="Pfam" id="PF00069">
    <property type="entry name" value="Pkinase"/>
    <property type="match status" value="1"/>
</dbReference>
<dbReference type="EMBL" id="BLIO01000001">
    <property type="protein sequence ID" value="GFE15285.1"/>
    <property type="molecule type" value="Genomic_DNA"/>
</dbReference>
<evidence type="ECO:0000313" key="14">
    <source>
        <dbReference type="Proteomes" id="UP000430079"/>
    </source>
</evidence>
<dbReference type="RefSeq" id="WP_191836803.1">
    <property type="nucleotide sequence ID" value="NZ_BLIO01000001.1"/>
</dbReference>
<feature type="transmembrane region" description="Helical" evidence="11">
    <location>
        <begin position="521"/>
        <end position="540"/>
    </location>
</feature>
<dbReference type="GO" id="GO:0005524">
    <property type="term" value="F:ATP binding"/>
    <property type="evidence" value="ECO:0007669"/>
    <property type="project" value="UniProtKB-UniRule"/>
</dbReference>
<dbReference type="GO" id="GO:0004674">
    <property type="term" value="F:protein serine/threonine kinase activity"/>
    <property type="evidence" value="ECO:0007669"/>
    <property type="project" value="UniProtKB-KW"/>
</dbReference>
<feature type="domain" description="Protein kinase" evidence="12">
    <location>
        <begin position="10"/>
        <end position="279"/>
    </location>
</feature>
<dbReference type="SUPFAM" id="SSF56112">
    <property type="entry name" value="Protein kinase-like (PK-like)"/>
    <property type="match status" value="1"/>
</dbReference>
<dbReference type="InterPro" id="IPR017441">
    <property type="entry name" value="Protein_kinase_ATP_BS"/>
</dbReference>
<feature type="region of interest" description="Disordered" evidence="10">
    <location>
        <begin position="344"/>
        <end position="384"/>
    </location>
</feature>
<comment type="caution">
    <text evidence="13">The sequence shown here is derived from an EMBL/GenBank/DDBJ whole genome shotgun (WGS) entry which is preliminary data.</text>
</comment>
<dbReference type="PROSITE" id="PS50011">
    <property type="entry name" value="PROTEIN_KINASE_DOM"/>
    <property type="match status" value="1"/>
</dbReference>
<dbReference type="PROSITE" id="PS00108">
    <property type="entry name" value="PROTEIN_KINASE_ST"/>
    <property type="match status" value="1"/>
</dbReference>
<feature type="binding site" evidence="9">
    <location>
        <position position="39"/>
    </location>
    <ligand>
        <name>ATP</name>
        <dbReference type="ChEBI" id="CHEBI:30616"/>
    </ligand>
</feature>
<dbReference type="InterPro" id="IPR011009">
    <property type="entry name" value="Kinase-like_dom_sf"/>
</dbReference>
<dbReference type="GO" id="GO:0045717">
    <property type="term" value="P:negative regulation of fatty acid biosynthetic process"/>
    <property type="evidence" value="ECO:0007669"/>
    <property type="project" value="UniProtKB-ARBA"/>
</dbReference>
<dbReference type="SMART" id="SM00220">
    <property type="entry name" value="S_TKc"/>
    <property type="match status" value="1"/>
</dbReference>
<keyword evidence="11" id="KW-1133">Transmembrane helix</keyword>
<accession>A0A640T0W5</accession>
<feature type="region of interest" description="Disordered" evidence="10">
    <location>
        <begin position="546"/>
        <end position="586"/>
    </location>
</feature>
<feature type="compositionally biased region" description="Low complexity" evidence="10">
    <location>
        <begin position="350"/>
        <end position="365"/>
    </location>
</feature>
<evidence type="ECO:0000256" key="9">
    <source>
        <dbReference type="PROSITE-ProRule" id="PRU10141"/>
    </source>
</evidence>
<feature type="compositionally biased region" description="Low complexity" evidence="10">
    <location>
        <begin position="563"/>
        <end position="577"/>
    </location>
</feature>
<dbReference type="InterPro" id="IPR000719">
    <property type="entry name" value="Prot_kinase_dom"/>
</dbReference>
<comment type="catalytic activity">
    <reaction evidence="7">
        <text>L-threonyl-[protein] + ATP = O-phospho-L-threonyl-[protein] + ADP + H(+)</text>
        <dbReference type="Rhea" id="RHEA:46608"/>
        <dbReference type="Rhea" id="RHEA-COMP:11060"/>
        <dbReference type="Rhea" id="RHEA-COMP:11605"/>
        <dbReference type="ChEBI" id="CHEBI:15378"/>
        <dbReference type="ChEBI" id="CHEBI:30013"/>
        <dbReference type="ChEBI" id="CHEBI:30616"/>
        <dbReference type="ChEBI" id="CHEBI:61977"/>
        <dbReference type="ChEBI" id="CHEBI:456216"/>
        <dbReference type="EC" id="2.7.11.1"/>
    </reaction>
</comment>
<evidence type="ECO:0000256" key="6">
    <source>
        <dbReference type="ARBA" id="ARBA00022840"/>
    </source>
</evidence>
<keyword evidence="2" id="KW-0723">Serine/threonine-protein kinase</keyword>
<evidence type="ECO:0000256" key="10">
    <source>
        <dbReference type="SAM" id="MobiDB-lite"/>
    </source>
</evidence>
<protein>
    <recommendedName>
        <fullName evidence="1">non-specific serine/threonine protein kinase</fullName>
        <ecNumber evidence="1">2.7.11.1</ecNumber>
    </recommendedName>
</protein>
<keyword evidence="6 9" id="KW-0067">ATP-binding</keyword>
<keyword evidence="4 9" id="KW-0547">Nucleotide-binding</keyword>
<evidence type="ECO:0000256" key="7">
    <source>
        <dbReference type="ARBA" id="ARBA00047899"/>
    </source>
</evidence>
<feature type="transmembrane region" description="Helical" evidence="11">
    <location>
        <begin position="470"/>
        <end position="490"/>
    </location>
</feature>
<dbReference type="PANTHER" id="PTHR43289:SF6">
    <property type="entry name" value="SERINE_THREONINE-PROTEIN KINASE NEKL-3"/>
    <property type="match status" value="1"/>
</dbReference>
<keyword evidence="14" id="KW-1185">Reference proteome</keyword>
<feature type="compositionally biased region" description="Low complexity" evidence="10">
    <location>
        <begin position="286"/>
        <end position="298"/>
    </location>
</feature>
<gene>
    <name evidence="13" type="ORF">Sgleb_33320</name>
</gene>
<name>A0A640T0W5_9ACTN</name>
<dbReference type="Proteomes" id="UP000430079">
    <property type="component" value="Unassembled WGS sequence"/>
</dbReference>